<dbReference type="InterPro" id="IPR003615">
    <property type="entry name" value="HNH_nuc"/>
</dbReference>
<dbReference type="EMBL" id="CP023690">
    <property type="protein sequence ID" value="QEV59843.1"/>
    <property type="molecule type" value="Genomic_DNA"/>
</dbReference>
<protein>
    <submittedName>
        <fullName evidence="3">HNH endonuclease</fullName>
    </submittedName>
</protein>
<keyword evidence="3" id="KW-0540">Nuclease</keyword>
<dbReference type="Proteomes" id="UP000326505">
    <property type="component" value="Chromosome"/>
</dbReference>
<dbReference type="RefSeq" id="WP_150510959.1">
    <property type="nucleotide sequence ID" value="NZ_BMSQ01000036.1"/>
</dbReference>
<feature type="compositionally biased region" description="Basic residues" evidence="1">
    <location>
        <begin position="30"/>
        <end position="43"/>
    </location>
</feature>
<evidence type="ECO:0000256" key="1">
    <source>
        <dbReference type="SAM" id="MobiDB-lite"/>
    </source>
</evidence>
<keyword evidence="3" id="KW-0255">Endonuclease</keyword>
<dbReference type="OrthoDB" id="4578716at2"/>
<dbReference type="GO" id="GO:0004519">
    <property type="term" value="F:endonuclease activity"/>
    <property type="evidence" value="ECO:0007669"/>
    <property type="project" value="UniProtKB-KW"/>
</dbReference>
<feature type="region of interest" description="Disordered" evidence="1">
    <location>
        <begin position="18"/>
        <end position="44"/>
    </location>
</feature>
<dbReference type="Pfam" id="PF14279">
    <property type="entry name" value="HNH_5"/>
    <property type="match status" value="1"/>
</dbReference>
<proteinExistence type="predicted"/>
<keyword evidence="3" id="KW-0378">Hydrolase</keyword>
<evidence type="ECO:0000313" key="4">
    <source>
        <dbReference type="Proteomes" id="UP000326505"/>
    </source>
</evidence>
<evidence type="ECO:0000259" key="2">
    <source>
        <dbReference type="SMART" id="SM00507"/>
    </source>
</evidence>
<feature type="domain" description="HNH nuclease" evidence="2">
    <location>
        <begin position="49"/>
        <end position="102"/>
    </location>
</feature>
<dbReference type="CDD" id="cd00085">
    <property type="entry name" value="HNHc"/>
    <property type="match status" value="1"/>
</dbReference>
<dbReference type="KEGG" id="sspb:CP982_14750"/>
<dbReference type="InterPro" id="IPR029471">
    <property type="entry name" value="HNH_5"/>
</dbReference>
<name>A0A5P2X499_STRST</name>
<reference evidence="3 4" key="1">
    <citation type="submission" date="2017-09" db="EMBL/GenBank/DDBJ databases">
        <authorList>
            <person name="Lee N."/>
            <person name="Cho B.-K."/>
        </authorList>
    </citation>
    <scope>NUCLEOTIDE SEQUENCE [LARGE SCALE GENOMIC DNA]</scope>
    <source>
        <strain evidence="3 4">ATCC 27465</strain>
    </source>
</reference>
<sequence>MTPCIECPDTATRRGRCDVHDTQHQARPSVRTRRARGRRRARRHDAAARLRARIRERGHAWCDWCLGDFPADAVDVDHVRPLAMGGTDTAGNVQVLCRGCHGLKTSTEFGAARVAA</sequence>
<accession>A0A5P2X499</accession>
<dbReference type="SMART" id="SM00507">
    <property type="entry name" value="HNHc"/>
    <property type="match status" value="1"/>
</dbReference>
<organism evidence="3 4">
    <name type="scientific">Streptomyces spectabilis</name>
    <dbReference type="NCBI Taxonomy" id="68270"/>
    <lineage>
        <taxon>Bacteria</taxon>
        <taxon>Bacillati</taxon>
        <taxon>Actinomycetota</taxon>
        <taxon>Actinomycetes</taxon>
        <taxon>Kitasatosporales</taxon>
        <taxon>Streptomycetaceae</taxon>
        <taxon>Streptomyces</taxon>
    </lineage>
</organism>
<dbReference type="AlphaFoldDB" id="A0A5P2X499"/>
<gene>
    <name evidence="3" type="ORF">CP982_14750</name>
</gene>
<evidence type="ECO:0000313" key="3">
    <source>
        <dbReference type="EMBL" id="QEV59843.1"/>
    </source>
</evidence>
<dbReference type="Gene3D" id="1.10.30.50">
    <property type="match status" value="1"/>
</dbReference>